<keyword evidence="7" id="KW-1185">Reference proteome</keyword>
<keyword evidence="5" id="KW-0864">Zinc transport</keyword>
<keyword evidence="4" id="KW-0732">Signal</keyword>
<reference evidence="6" key="1">
    <citation type="submission" date="2024-08" db="EMBL/GenBank/DDBJ databases">
        <title>Phylogenomic analyses of a clade within the roseobacter group suggest taxonomic reassignments of species of the genera Aestuariivita, Citreicella, Loktanella, Nautella, Pelagibaca, Ruegeria, Thalassobius, Thiobacimonas and Tropicibacter, and the proposal o.</title>
        <authorList>
            <person name="Jeon C.O."/>
        </authorList>
    </citation>
    <scope>NUCLEOTIDE SEQUENCE</scope>
    <source>
        <strain evidence="6">SS1-5</strain>
    </source>
</reference>
<keyword evidence="5" id="KW-0862">Zinc</keyword>
<comment type="similarity">
    <text evidence="1">Belongs to the bacterial solute-binding protein 9 family.</text>
</comment>
<evidence type="ECO:0000256" key="5">
    <source>
        <dbReference type="ARBA" id="ARBA00022906"/>
    </source>
</evidence>
<evidence type="ECO:0000256" key="3">
    <source>
        <dbReference type="ARBA" id="ARBA00022448"/>
    </source>
</evidence>
<name>A0AAN0MCK6_9RHOB</name>
<keyword evidence="3" id="KW-0813">Transport</keyword>
<dbReference type="RefSeq" id="WP_373635279.1">
    <property type="nucleotide sequence ID" value="NZ_CP151767.2"/>
</dbReference>
<evidence type="ECO:0000256" key="4">
    <source>
        <dbReference type="ARBA" id="ARBA00022729"/>
    </source>
</evidence>
<sequence length="267" mass="28516">MTDIAPIHSLVAQVMGDLGSPDLLLPPGADPHDFALRPSDADKLANSDLIIWVGPELTPWLEDPLNALAPTADKTALTESVLWTPIREGDTEDGAIDPHGWLAPFVARNWAIEIGMALSAADPANESTYMANANAAAEALGQLNVEISDKLAPYSEAGFIMPHDGYRYFEDFHDLSKAGVIADMHAHDPGPSHMGELRDLVLSGDVTCVFSDAEIGENWVSVLIDGTDVQTAMIDGTGANLTPGPDLYPELIRRMADTFTDCVTPAS</sequence>
<dbReference type="InterPro" id="IPR050492">
    <property type="entry name" value="Bact_metal-bind_prot9"/>
</dbReference>
<organism evidence="6 7">
    <name type="scientific">Yoonia rhodophyticola</name>
    <dbReference type="NCBI Taxonomy" id="3137370"/>
    <lineage>
        <taxon>Bacteria</taxon>
        <taxon>Pseudomonadati</taxon>
        <taxon>Pseudomonadota</taxon>
        <taxon>Alphaproteobacteria</taxon>
        <taxon>Rhodobacterales</taxon>
        <taxon>Paracoccaceae</taxon>
        <taxon>Yoonia</taxon>
    </lineage>
</organism>
<evidence type="ECO:0000256" key="1">
    <source>
        <dbReference type="ARBA" id="ARBA00011028"/>
    </source>
</evidence>
<evidence type="ECO:0000313" key="7">
    <source>
        <dbReference type="Proteomes" id="UP001470809"/>
    </source>
</evidence>
<dbReference type="Pfam" id="PF01297">
    <property type="entry name" value="ZnuA"/>
    <property type="match status" value="1"/>
</dbReference>
<dbReference type="InterPro" id="IPR006127">
    <property type="entry name" value="ZnuA-like"/>
</dbReference>
<dbReference type="KEGG" id="yrh:AABB31_18700"/>
<gene>
    <name evidence="6" type="ORF">AABB31_18700</name>
</gene>
<protein>
    <recommendedName>
        <fullName evidence="2">High-affinity zinc uptake system protein ZnuA</fullName>
    </recommendedName>
</protein>
<dbReference type="SUPFAM" id="SSF53807">
    <property type="entry name" value="Helical backbone' metal receptor"/>
    <property type="match status" value="1"/>
</dbReference>
<dbReference type="GO" id="GO:0006829">
    <property type="term" value="P:zinc ion transport"/>
    <property type="evidence" value="ECO:0007669"/>
    <property type="project" value="UniProtKB-KW"/>
</dbReference>
<evidence type="ECO:0000256" key="2">
    <source>
        <dbReference type="ARBA" id="ARBA00015915"/>
    </source>
</evidence>
<proteinExistence type="inferred from homology"/>
<dbReference type="PANTHER" id="PTHR42953">
    <property type="entry name" value="HIGH-AFFINITY ZINC UPTAKE SYSTEM PROTEIN ZNUA-RELATED"/>
    <property type="match status" value="1"/>
</dbReference>
<dbReference type="PANTHER" id="PTHR42953:SF3">
    <property type="entry name" value="HIGH-AFFINITY ZINC UPTAKE SYSTEM PROTEIN ZNUA"/>
    <property type="match status" value="1"/>
</dbReference>
<dbReference type="Proteomes" id="UP001470809">
    <property type="component" value="Chromosome"/>
</dbReference>
<dbReference type="GO" id="GO:0046872">
    <property type="term" value="F:metal ion binding"/>
    <property type="evidence" value="ECO:0007669"/>
    <property type="project" value="InterPro"/>
</dbReference>
<dbReference type="Gene3D" id="3.40.50.1980">
    <property type="entry name" value="Nitrogenase molybdenum iron protein domain"/>
    <property type="match status" value="2"/>
</dbReference>
<accession>A0AAN0MCK6</accession>
<dbReference type="AlphaFoldDB" id="A0AAN0MCK6"/>
<keyword evidence="5" id="KW-0406">Ion transport</keyword>
<dbReference type="EMBL" id="CP151767">
    <property type="protein sequence ID" value="WZU66982.2"/>
    <property type="molecule type" value="Genomic_DNA"/>
</dbReference>
<evidence type="ECO:0000313" key="6">
    <source>
        <dbReference type="EMBL" id="WZU66982.2"/>
    </source>
</evidence>